<sequence>MTATQLSASVPHWEYTVAVTGTG</sequence>
<name>A0A854BIM2_ECOLX</name>
<accession>A0A854BIM2</accession>
<comment type="caution">
    <text evidence="1">The sequence shown here is derived from an EMBL/GenBank/DDBJ whole genome shotgun (WGS) entry which is preliminary data.</text>
</comment>
<protein>
    <submittedName>
        <fullName evidence="1">Transposase</fullName>
    </submittedName>
</protein>
<reference evidence="1 2" key="1">
    <citation type="journal article" date="2017" name="Front. Cell. Infect. Microbiol.">
        <title>Chaperone-usher pili loci of human colonization factor-negative enterotoxigenic Escherichia coli.</title>
        <authorList>
            <person name="Del Canto F."/>
            <person name="Vidal R."/>
            <person name="Stine O.C."/>
            <person name="Pop M."/>
        </authorList>
    </citation>
    <scope>NUCLEOTIDE SEQUENCE [LARGE SCALE GENOMIC DNA]</scope>
    <source>
        <strain evidence="1 2">700324</strain>
    </source>
</reference>
<evidence type="ECO:0000313" key="2">
    <source>
        <dbReference type="Proteomes" id="UP000185794"/>
    </source>
</evidence>
<dbReference type="AlphaFoldDB" id="A0A854BIM2"/>
<dbReference type="EMBL" id="LRKC01000159">
    <property type="protein sequence ID" value="OKV06667.1"/>
    <property type="molecule type" value="Genomic_DNA"/>
</dbReference>
<gene>
    <name evidence="1" type="ORF">AWP47_22225</name>
</gene>
<feature type="non-terminal residue" evidence="1">
    <location>
        <position position="23"/>
    </location>
</feature>
<dbReference type="Proteomes" id="UP000185794">
    <property type="component" value="Unassembled WGS sequence"/>
</dbReference>
<organism evidence="1 2">
    <name type="scientific">Escherichia coli</name>
    <dbReference type="NCBI Taxonomy" id="562"/>
    <lineage>
        <taxon>Bacteria</taxon>
        <taxon>Pseudomonadati</taxon>
        <taxon>Pseudomonadota</taxon>
        <taxon>Gammaproteobacteria</taxon>
        <taxon>Enterobacterales</taxon>
        <taxon>Enterobacteriaceae</taxon>
        <taxon>Escherichia</taxon>
    </lineage>
</organism>
<evidence type="ECO:0000313" key="1">
    <source>
        <dbReference type="EMBL" id="OKV06667.1"/>
    </source>
</evidence>
<proteinExistence type="predicted"/>